<reference evidence="5 6" key="1">
    <citation type="submission" date="2023-10" db="EMBL/GenBank/DDBJ databases">
        <title>Noviherbaspirillum sp. CPCC 100848 genome assembly.</title>
        <authorList>
            <person name="Li X.Y."/>
            <person name="Fang X.M."/>
        </authorList>
    </citation>
    <scope>NUCLEOTIDE SEQUENCE [LARGE SCALE GENOMIC DNA]</scope>
    <source>
        <strain evidence="5 6">CPCC 100848</strain>
    </source>
</reference>
<dbReference type="SUPFAM" id="SSF46894">
    <property type="entry name" value="C-terminal effector domain of the bipartite response regulators"/>
    <property type="match status" value="1"/>
</dbReference>
<dbReference type="PROSITE" id="PS50043">
    <property type="entry name" value="HTH_LUXR_2"/>
    <property type="match status" value="1"/>
</dbReference>
<dbReference type="RefSeq" id="WP_326505017.1">
    <property type="nucleotide sequence ID" value="NZ_JAWIIV010000002.1"/>
</dbReference>
<evidence type="ECO:0000259" key="4">
    <source>
        <dbReference type="PROSITE" id="PS50043"/>
    </source>
</evidence>
<dbReference type="CDD" id="cd06170">
    <property type="entry name" value="LuxR_C_like"/>
    <property type="match status" value="1"/>
</dbReference>
<dbReference type="EMBL" id="JAWIIV010000002">
    <property type="protein sequence ID" value="MEC4718266.1"/>
    <property type="molecule type" value="Genomic_DNA"/>
</dbReference>
<dbReference type="InterPro" id="IPR036388">
    <property type="entry name" value="WH-like_DNA-bd_sf"/>
</dbReference>
<dbReference type="InterPro" id="IPR016032">
    <property type="entry name" value="Sig_transdc_resp-reg_C-effctor"/>
</dbReference>
<protein>
    <submittedName>
        <fullName evidence="5">Helix-turn-helix transcriptional regulator</fullName>
    </submittedName>
</protein>
<evidence type="ECO:0000256" key="2">
    <source>
        <dbReference type="ARBA" id="ARBA00023125"/>
    </source>
</evidence>
<dbReference type="Proteomes" id="UP001352263">
    <property type="component" value="Unassembled WGS sequence"/>
</dbReference>
<proteinExistence type="predicted"/>
<feature type="domain" description="HTH luxR-type" evidence="4">
    <location>
        <begin position="304"/>
        <end position="369"/>
    </location>
</feature>
<evidence type="ECO:0000313" key="5">
    <source>
        <dbReference type="EMBL" id="MEC4718266.1"/>
    </source>
</evidence>
<keyword evidence="1" id="KW-0805">Transcription regulation</keyword>
<evidence type="ECO:0000313" key="6">
    <source>
        <dbReference type="Proteomes" id="UP001352263"/>
    </source>
</evidence>
<dbReference type="PANTHER" id="PTHR44688:SF16">
    <property type="entry name" value="DNA-BINDING TRANSCRIPTIONAL ACTIVATOR DEVR_DOSR"/>
    <property type="match status" value="1"/>
</dbReference>
<name>A0ABU6J4A1_9BURK</name>
<keyword evidence="6" id="KW-1185">Reference proteome</keyword>
<dbReference type="InterPro" id="IPR000792">
    <property type="entry name" value="Tscrpt_reg_LuxR_C"/>
</dbReference>
<keyword evidence="2" id="KW-0238">DNA-binding</keyword>
<evidence type="ECO:0000256" key="1">
    <source>
        <dbReference type="ARBA" id="ARBA00023015"/>
    </source>
</evidence>
<dbReference type="Pfam" id="PF00196">
    <property type="entry name" value="GerE"/>
    <property type="match status" value="1"/>
</dbReference>
<organism evidence="5 6">
    <name type="scientific">Noviherbaspirillum album</name>
    <dbReference type="NCBI Taxonomy" id="3080276"/>
    <lineage>
        <taxon>Bacteria</taxon>
        <taxon>Pseudomonadati</taxon>
        <taxon>Pseudomonadota</taxon>
        <taxon>Betaproteobacteria</taxon>
        <taxon>Burkholderiales</taxon>
        <taxon>Oxalobacteraceae</taxon>
        <taxon>Noviherbaspirillum</taxon>
    </lineage>
</organism>
<evidence type="ECO:0000256" key="3">
    <source>
        <dbReference type="ARBA" id="ARBA00023163"/>
    </source>
</evidence>
<accession>A0ABU6J4A1</accession>
<comment type="caution">
    <text evidence="5">The sequence shown here is derived from an EMBL/GenBank/DDBJ whole genome shotgun (WGS) entry which is preliminary data.</text>
</comment>
<dbReference type="SMART" id="SM00421">
    <property type="entry name" value="HTH_LUXR"/>
    <property type="match status" value="1"/>
</dbReference>
<gene>
    <name evidence="5" type="ORF">RY831_03840</name>
</gene>
<dbReference type="PRINTS" id="PR00038">
    <property type="entry name" value="HTHLUXR"/>
</dbReference>
<keyword evidence="3" id="KW-0804">Transcription</keyword>
<dbReference type="PANTHER" id="PTHR44688">
    <property type="entry name" value="DNA-BINDING TRANSCRIPTIONAL ACTIVATOR DEVR_DOSR"/>
    <property type="match status" value="1"/>
</dbReference>
<dbReference type="Gene3D" id="1.10.10.10">
    <property type="entry name" value="Winged helix-like DNA-binding domain superfamily/Winged helix DNA-binding domain"/>
    <property type="match status" value="1"/>
</dbReference>
<sequence length="377" mass="41442">MDKSPRVSPDQVISTFYDATLNPALWQFGLNQFASLMDSQGSILMLADPSRAGAEIAFNVGYSEEVVSAYNEYYNTLDPLVGVVPYSEVGCWTADANGKAWPDQNNAREYHNDLLRKHDIGGILASLVVREDRLVATISVQRFGLQNSYRDDDHLAAREVMPHLQRAIKLYFRMQELQIPAGIAQAALDHVTAPMLVVDGSCNLRFANRAAERLLSRQCGVVVRFGRFSTRSRALEVQQAIAQAASATASRGSAHSLDSGSNAAMHLLVLPMPLKLAASHFNERPMALIVIHETCRSYTSVESSLRSLYHLTAMEARIACMLADGLSTQEIADEQSISILTLRTHLKSVFSKTGLRRQAALTQMITTLASIHSSSEC</sequence>